<dbReference type="RefSeq" id="WP_255038337.1">
    <property type="nucleotide sequence ID" value="NZ_RJUF01000175.1"/>
</dbReference>
<dbReference type="EMBL" id="RJUF01000175">
    <property type="protein sequence ID" value="MCP9764645.1"/>
    <property type="molecule type" value="Genomic_DNA"/>
</dbReference>
<feature type="transmembrane region" description="Helical" evidence="1">
    <location>
        <begin position="47"/>
        <end position="69"/>
    </location>
</feature>
<name>A0AAE3H5N1_9BACT</name>
<dbReference type="AlphaFoldDB" id="A0AAE3H5N1"/>
<protein>
    <submittedName>
        <fullName evidence="2">Uncharacterized protein</fullName>
    </submittedName>
</protein>
<sequence>MESTVIKSIVIQALQFIVIIMLISFVLDIGFDKLTQEPFLANLENWFQSILTLNKLGIWVAISLVYSYFRVTKLKK</sequence>
<keyword evidence="1" id="KW-0472">Membrane</keyword>
<evidence type="ECO:0000313" key="3">
    <source>
        <dbReference type="Proteomes" id="UP001204144"/>
    </source>
</evidence>
<keyword evidence="1" id="KW-1133">Transmembrane helix</keyword>
<gene>
    <name evidence="2" type="ORF">EGI31_17035</name>
</gene>
<accession>A0AAE3H5N1</accession>
<feature type="transmembrane region" description="Helical" evidence="1">
    <location>
        <begin position="9"/>
        <end position="27"/>
    </location>
</feature>
<evidence type="ECO:0000313" key="2">
    <source>
        <dbReference type="EMBL" id="MCP9764645.1"/>
    </source>
</evidence>
<keyword evidence="1" id="KW-0812">Transmembrane</keyword>
<proteinExistence type="predicted"/>
<evidence type="ECO:0000256" key="1">
    <source>
        <dbReference type="SAM" id="Phobius"/>
    </source>
</evidence>
<comment type="caution">
    <text evidence="2">The sequence shown here is derived from an EMBL/GenBank/DDBJ whole genome shotgun (WGS) entry which is preliminary data.</text>
</comment>
<organism evidence="2 3">
    <name type="scientific">Lacihabitans soyangensis</name>
    <dbReference type="NCBI Taxonomy" id="869394"/>
    <lineage>
        <taxon>Bacteria</taxon>
        <taxon>Pseudomonadati</taxon>
        <taxon>Bacteroidota</taxon>
        <taxon>Cytophagia</taxon>
        <taxon>Cytophagales</taxon>
        <taxon>Leadbetterellaceae</taxon>
        <taxon>Lacihabitans</taxon>
    </lineage>
</organism>
<keyword evidence="3" id="KW-1185">Reference proteome</keyword>
<reference evidence="2 3" key="1">
    <citation type="submission" date="2018-11" db="EMBL/GenBank/DDBJ databases">
        <title>Novel bacteria species description.</title>
        <authorList>
            <person name="Han J.-H."/>
        </authorList>
    </citation>
    <scope>NUCLEOTIDE SEQUENCE [LARGE SCALE GENOMIC DNA]</scope>
    <source>
        <strain evidence="2 3">KCTC23259</strain>
    </source>
</reference>
<dbReference type="Proteomes" id="UP001204144">
    <property type="component" value="Unassembled WGS sequence"/>
</dbReference>